<dbReference type="SUPFAM" id="SSF141868">
    <property type="entry name" value="EAL domain-like"/>
    <property type="match status" value="1"/>
</dbReference>
<dbReference type="PANTHER" id="PTHR44757:SF2">
    <property type="entry name" value="BIOFILM ARCHITECTURE MAINTENANCE PROTEIN MBAA"/>
    <property type="match status" value="1"/>
</dbReference>
<keyword evidence="4" id="KW-1185">Reference proteome</keyword>
<dbReference type="CDD" id="cd01948">
    <property type="entry name" value="EAL"/>
    <property type="match status" value="1"/>
</dbReference>
<organism evidence="3 4">
    <name type="scientific">Alkalicoccus urumqiensis</name>
    <name type="common">Bacillus urumqiensis</name>
    <dbReference type="NCBI Taxonomy" id="1548213"/>
    <lineage>
        <taxon>Bacteria</taxon>
        <taxon>Bacillati</taxon>
        <taxon>Bacillota</taxon>
        <taxon>Bacilli</taxon>
        <taxon>Bacillales</taxon>
        <taxon>Bacillaceae</taxon>
        <taxon>Alkalicoccus</taxon>
    </lineage>
</organism>
<protein>
    <recommendedName>
        <fullName evidence="5">Diguanylate cyclase</fullName>
    </recommendedName>
</protein>
<accession>A0A2P6MM08</accession>
<dbReference type="EMBL" id="PVNS01000001">
    <property type="protein sequence ID" value="PRO67288.1"/>
    <property type="molecule type" value="Genomic_DNA"/>
</dbReference>
<feature type="domain" description="EAL" evidence="1">
    <location>
        <begin position="176"/>
        <end position="428"/>
    </location>
</feature>
<dbReference type="PANTHER" id="PTHR44757">
    <property type="entry name" value="DIGUANYLATE CYCLASE DGCP"/>
    <property type="match status" value="1"/>
</dbReference>
<comment type="caution">
    <text evidence="3">The sequence shown here is derived from an EMBL/GenBank/DDBJ whole genome shotgun (WGS) entry which is preliminary data.</text>
</comment>
<dbReference type="Gene3D" id="3.20.20.450">
    <property type="entry name" value="EAL domain"/>
    <property type="match status" value="1"/>
</dbReference>
<dbReference type="CDD" id="cd01949">
    <property type="entry name" value="GGDEF"/>
    <property type="match status" value="1"/>
</dbReference>
<dbReference type="PROSITE" id="PS50887">
    <property type="entry name" value="GGDEF"/>
    <property type="match status" value="1"/>
</dbReference>
<dbReference type="SMART" id="SM00052">
    <property type="entry name" value="EAL"/>
    <property type="match status" value="1"/>
</dbReference>
<dbReference type="SUPFAM" id="SSF55073">
    <property type="entry name" value="Nucleotide cyclase"/>
    <property type="match status" value="1"/>
</dbReference>
<evidence type="ECO:0008006" key="5">
    <source>
        <dbReference type="Google" id="ProtNLM"/>
    </source>
</evidence>
<evidence type="ECO:0000259" key="2">
    <source>
        <dbReference type="PROSITE" id="PS50887"/>
    </source>
</evidence>
<dbReference type="Pfam" id="PF00563">
    <property type="entry name" value="EAL"/>
    <property type="match status" value="1"/>
</dbReference>
<sequence length="435" mass="49811">MASLLGKAVELEYRHYHDELTEAYNERFLQRHTTGEAVLSLNLDNFRSLNDTLGKQAGDTILRQFCIRMQLLLQEDDLLFRMNGDEFLLVLEKADHLRLERLTHQLPLQMETPFWIGTEPAYISVSGGISARRTKETSLDAAVRRAGSAMKSAKQSGKDQVLVYETMPPDQHGTFTGRLAHDLQPSLYNNEFYLQYQPKVDAESGRMVGAEALLRWAHPAFGAVRPDVFLQTAEKTGRMYLIDRWVINEACSQLSELPEEARFPVAVNVSSFHQHADDLLFTIEKALERTKLEPALLEIELTEFTYQDSFSKLQEFLYALRNLGVSVALDDFGTGHASLTYVQELPLTTLKLDRSFIWKMDEDETHRRMVDHILSIASLFSLQVVAEGVETKEQWTMLQERGCGVLQGFYFSRPVSFPQLLDYKNEPPRHVYLPQ</sequence>
<gene>
    <name evidence="3" type="ORF">C6I21_01645</name>
</gene>
<dbReference type="AlphaFoldDB" id="A0A2P6MM08"/>
<dbReference type="InterPro" id="IPR035919">
    <property type="entry name" value="EAL_sf"/>
</dbReference>
<dbReference type="InterPro" id="IPR029787">
    <property type="entry name" value="Nucleotide_cyclase"/>
</dbReference>
<dbReference type="OrthoDB" id="9759607at2"/>
<dbReference type="InterPro" id="IPR052155">
    <property type="entry name" value="Biofilm_reg_signaling"/>
</dbReference>
<dbReference type="InterPro" id="IPR000160">
    <property type="entry name" value="GGDEF_dom"/>
</dbReference>
<dbReference type="Gene3D" id="3.30.70.270">
    <property type="match status" value="1"/>
</dbReference>
<evidence type="ECO:0000313" key="4">
    <source>
        <dbReference type="Proteomes" id="UP000243650"/>
    </source>
</evidence>
<dbReference type="SMART" id="SM00267">
    <property type="entry name" value="GGDEF"/>
    <property type="match status" value="1"/>
</dbReference>
<dbReference type="Pfam" id="PF00990">
    <property type="entry name" value="GGDEF"/>
    <property type="match status" value="1"/>
</dbReference>
<name>A0A2P6MM08_ALKUR</name>
<dbReference type="PROSITE" id="PS50883">
    <property type="entry name" value="EAL"/>
    <property type="match status" value="1"/>
</dbReference>
<evidence type="ECO:0000259" key="1">
    <source>
        <dbReference type="PROSITE" id="PS50883"/>
    </source>
</evidence>
<proteinExistence type="predicted"/>
<reference evidence="3 4" key="1">
    <citation type="submission" date="2018-03" db="EMBL/GenBank/DDBJ databases">
        <title>Bacillus urumqiensis sp. nov., a moderately haloalkaliphilic bacterium isolated from a salt lake.</title>
        <authorList>
            <person name="Zhao B."/>
            <person name="Liao Z."/>
        </authorList>
    </citation>
    <scope>NUCLEOTIDE SEQUENCE [LARGE SCALE GENOMIC DNA]</scope>
    <source>
        <strain evidence="3 4">BZ-SZ-XJ18</strain>
    </source>
</reference>
<dbReference type="Proteomes" id="UP000243650">
    <property type="component" value="Unassembled WGS sequence"/>
</dbReference>
<dbReference type="InterPro" id="IPR043128">
    <property type="entry name" value="Rev_trsase/Diguanyl_cyclase"/>
</dbReference>
<evidence type="ECO:0000313" key="3">
    <source>
        <dbReference type="EMBL" id="PRO67288.1"/>
    </source>
</evidence>
<dbReference type="InterPro" id="IPR001633">
    <property type="entry name" value="EAL_dom"/>
</dbReference>
<dbReference type="NCBIfam" id="TIGR00254">
    <property type="entry name" value="GGDEF"/>
    <property type="match status" value="1"/>
</dbReference>
<feature type="domain" description="GGDEF" evidence="2">
    <location>
        <begin position="34"/>
        <end position="166"/>
    </location>
</feature>